<evidence type="ECO:0000313" key="2">
    <source>
        <dbReference type="EMBL" id="MBW8486897.1"/>
    </source>
</evidence>
<feature type="region of interest" description="Disordered" evidence="1">
    <location>
        <begin position="169"/>
        <end position="209"/>
    </location>
</feature>
<organism evidence="2 3">
    <name type="scientific">Actinomadura parmotrematis</name>
    <dbReference type="NCBI Taxonomy" id="2864039"/>
    <lineage>
        <taxon>Bacteria</taxon>
        <taxon>Bacillati</taxon>
        <taxon>Actinomycetota</taxon>
        <taxon>Actinomycetes</taxon>
        <taxon>Streptosporangiales</taxon>
        <taxon>Thermomonosporaceae</taxon>
        <taxon>Actinomadura</taxon>
    </lineage>
</organism>
<evidence type="ECO:0000256" key="1">
    <source>
        <dbReference type="SAM" id="MobiDB-lite"/>
    </source>
</evidence>
<accession>A0ABS7G528</accession>
<reference evidence="2 3" key="1">
    <citation type="submission" date="2021-07" db="EMBL/GenBank/DDBJ databases">
        <title>Actinomadura sp. PM05-2 isolated from lichen.</title>
        <authorList>
            <person name="Somphong A."/>
            <person name="Phongsopitanun W."/>
            <person name="Tanasupawat S."/>
            <person name="Peongsungnone V."/>
        </authorList>
    </citation>
    <scope>NUCLEOTIDE SEQUENCE [LARGE SCALE GENOMIC DNA]</scope>
    <source>
        <strain evidence="2 3">PM05-2</strain>
    </source>
</reference>
<gene>
    <name evidence="2" type="ORF">K1Y72_31325</name>
</gene>
<proteinExistence type="predicted"/>
<evidence type="ECO:0000313" key="3">
    <source>
        <dbReference type="Proteomes" id="UP000774570"/>
    </source>
</evidence>
<keyword evidence="3" id="KW-1185">Reference proteome</keyword>
<dbReference type="Proteomes" id="UP000774570">
    <property type="component" value="Unassembled WGS sequence"/>
</dbReference>
<dbReference type="EMBL" id="JAIBOA010000028">
    <property type="protein sequence ID" value="MBW8486897.1"/>
    <property type="molecule type" value="Genomic_DNA"/>
</dbReference>
<dbReference type="RefSeq" id="WP_220170139.1">
    <property type="nucleotide sequence ID" value="NZ_JAIBOA010000028.1"/>
</dbReference>
<evidence type="ECO:0008006" key="4">
    <source>
        <dbReference type="Google" id="ProtNLM"/>
    </source>
</evidence>
<protein>
    <recommendedName>
        <fullName evidence="4">Lipopolysaccharide biosynthesis protein</fullName>
    </recommendedName>
</protein>
<feature type="compositionally biased region" description="Low complexity" evidence="1">
    <location>
        <begin position="181"/>
        <end position="197"/>
    </location>
</feature>
<comment type="caution">
    <text evidence="2">The sequence shown here is derived from an EMBL/GenBank/DDBJ whole genome shotgun (WGS) entry which is preliminary data.</text>
</comment>
<name>A0ABS7G528_9ACTN</name>
<sequence length="209" mass="19991">MPAVLVAAGLLGGAGYALLKPPSYTASAYAVVVADRADGGPSATNFAQAYGRLAALPSTLVWATPALPPEIVRDARSSVQASTSPDTPLIHITGSAATPARAAAYANGAASALVGYGTMHKADTGVKVALMSPAAVPAAPSSPDLPVDLLIGGATGVLLAALAALGGLGRRPARPRPAQPAAPAGSGAAPVPVAAGPAGRGDGAEPAGA</sequence>